<sequence length="59" mass="6729">MSTITFTDYAGDTAKLIRSQDGESIIIRNMDRDEGTAVYVYLDPEQQQQLVDFILEGKK</sequence>
<dbReference type="EMBL" id="MN234188">
    <property type="protein sequence ID" value="QFG10452.1"/>
    <property type="molecule type" value="Genomic_DNA"/>
</dbReference>
<evidence type="ECO:0000313" key="2">
    <source>
        <dbReference type="Proteomes" id="UP000327026"/>
    </source>
</evidence>
<dbReference type="Proteomes" id="UP000327026">
    <property type="component" value="Segment"/>
</dbReference>
<evidence type="ECO:0000313" key="1">
    <source>
        <dbReference type="EMBL" id="QFG10452.1"/>
    </source>
</evidence>
<accession>A0A5J6TNZ1</accession>
<organism evidence="1 2">
    <name type="scientific">Mycobacterium phage Anthony</name>
    <dbReference type="NCBI Taxonomy" id="2599857"/>
    <lineage>
        <taxon>Viruses</taxon>
        <taxon>Duplodnaviria</taxon>
        <taxon>Heunggongvirae</taxon>
        <taxon>Uroviricota</taxon>
        <taxon>Caudoviricetes</taxon>
        <taxon>Anthonyvirus</taxon>
        <taxon>Anthonyvirus anthony</taxon>
    </lineage>
</organism>
<protein>
    <submittedName>
        <fullName evidence="1">Uncharacterized protein</fullName>
    </submittedName>
</protein>
<gene>
    <name evidence="1" type="primary">82</name>
    <name evidence="1" type="ORF">PBI_ANTHONY_82</name>
</gene>
<keyword evidence="2" id="KW-1185">Reference proteome</keyword>
<dbReference type="KEGG" id="vg:64871752"/>
<dbReference type="RefSeq" id="YP_010062118.1">
    <property type="nucleotide sequence ID" value="NC_054790.1"/>
</dbReference>
<dbReference type="GeneID" id="64871752"/>
<reference evidence="1 2" key="1">
    <citation type="submission" date="2019-07" db="EMBL/GenBank/DDBJ databases">
        <authorList>
            <person name="Garlena R.A."/>
            <person name="Russell D.A."/>
            <person name="Pope W.H."/>
            <person name="Jacobs-Sera D."/>
            <person name="Hatfull G.F."/>
        </authorList>
    </citation>
    <scope>NUCLEOTIDE SEQUENCE [LARGE SCALE GENOMIC DNA]</scope>
</reference>
<proteinExistence type="predicted"/>
<name>A0A5J6TNZ1_9CAUD</name>